<dbReference type="AlphaFoldDB" id="A0A9E7ZVL9"/>
<evidence type="ECO:0000313" key="1">
    <source>
        <dbReference type="EMBL" id="UZF86866.1"/>
    </source>
</evidence>
<organism evidence="1">
    <name type="scientific">Bosea sp. NBC_00436</name>
    <dbReference type="NCBI Taxonomy" id="2969620"/>
    <lineage>
        <taxon>Bacteria</taxon>
        <taxon>Pseudomonadati</taxon>
        <taxon>Pseudomonadota</taxon>
        <taxon>Alphaproteobacteria</taxon>
        <taxon>Hyphomicrobiales</taxon>
        <taxon>Boseaceae</taxon>
        <taxon>Bosea</taxon>
    </lineage>
</organism>
<gene>
    <name evidence="1" type="ORF">NWE54_24435</name>
</gene>
<sequence length="130" mass="14902">MKTRHPEWIRSRASRGRAIVPDRKEKDRINPPDRGVISSFSVVGPKKLCCEEEMTKSYRYLDEVAEQERISKSNVYKLVREGHLTAHKIFGRTVILNTEWEKFLGALPTAELGARKGERRGRKPKVEAAA</sequence>
<proteinExistence type="predicted"/>
<reference evidence="1" key="1">
    <citation type="submission" date="2022-08" db="EMBL/GenBank/DDBJ databases">
        <title>Complete Genome Sequences of 2 Bosea sp. soil isolates.</title>
        <authorList>
            <person name="Alvarez Arevalo M."/>
            <person name="Sterndorff E.B."/>
            <person name="Faurdal D."/>
            <person name="Joergensen T.S."/>
            <person name="Weber T."/>
        </authorList>
    </citation>
    <scope>NUCLEOTIDE SEQUENCE</scope>
    <source>
        <strain evidence="1">NBC_00436</strain>
    </source>
</reference>
<name>A0A9E7ZVL9_9HYPH</name>
<protein>
    <submittedName>
        <fullName evidence="1">Helix-turn-helix domain-containing protein</fullName>
    </submittedName>
</protein>
<accession>A0A9E7ZVL9</accession>
<dbReference type="EMBL" id="CP102774">
    <property type="protein sequence ID" value="UZF86866.1"/>
    <property type="molecule type" value="Genomic_DNA"/>
</dbReference>